<reference evidence="10" key="1">
    <citation type="journal article" date="2022" name="Int. J. Mol. Sci.">
        <title>Draft Genome of Tanacetum Coccineum: Genomic Comparison of Closely Related Tanacetum-Family Plants.</title>
        <authorList>
            <person name="Yamashiro T."/>
            <person name="Shiraishi A."/>
            <person name="Nakayama K."/>
            <person name="Satake H."/>
        </authorList>
    </citation>
    <scope>NUCLEOTIDE SEQUENCE</scope>
</reference>
<evidence type="ECO:0000313" key="10">
    <source>
        <dbReference type="EMBL" id="GJS83887.1"/>
    </source>
</evidence>
<dbReference type="EMBL" id="BQNB010010933">
    <property type="protein sequence ID" value="GJS83887.1"/>
    <property type="molecule type" value="Genomic_DNA"/>
</dbReference>
<evidence type="ECO:0000256" key="3">
    <source>
        <dbReference type="ARBA" id="ARBA00022448"/>
    </source>
</evidence>
<sequence>MAFPAHLLPSIFGILGNIISFCVFLAPLPTFYNIYKRKSTQGFQSVPYSVSLFSCMLLLYYGFLKTENGMMIITINSIGCVIEMAYLVVFLIYATRESLISTVKLVALFNVIALGVIIATTTYAIEHGPKRVAVVGWICAVFSVCVFAAPLSIMRLVIKTKSVEYMPFSLSFFLTLCAVMWFFYGLLIKDYYVATPNVLGFVFGIAQMILYMIYKDPKKQMKPIQAICEQCAPEQRVVDVRSYLEMQEKHRVDLGALLGVQVKPRAELEVIVEMQEDSVARDEVVDEKKEDVAKVSVELDGEKTIIPSIV</sequence>
<dbReference type="Proteomes" id="UP001151760">
    <property type="component" value="Unassembled WGS sequence"/>
</dbReference>
<dbReference type="InterPro" id="IPR004316">
    <property type="entry name" value="SWEET_rpt"/>
</dbReference>
<feature type="transmembrane region" description="Helical" evidence="9">
    <location>
        <begin position="12"/>
        <end position="34"/>
    </location>
</feature>
<keyword evidence="5 9" id="KW-0812">Transmembrane</keyword>
<evidence type="ECO:0000256" key="7">
    <source>
        <dbReference type="ARBA" id="ARBA00022989"/>
    </source>
</evidence>
<keyword evidence="11" id="KW-1185">Reference proteome</keyword>
<evidence type="ECO:0000256" key="6">
    <source>
        <dbReference type="ARBA" id="ARBA00022737"/>
    </source>
</evidence>
<comment type="function">
    <text evidence="9">Mediates both low-affinity uptake and efflux of sugar across the membrane.</text>
</comment>
<feature type="transmembrane region" description="Helical" evidence="9">
    <location>
        <begin position="46"/>
        <end position="64"/>
    </location>
</feature>
<feature type="transmembrane region" description="Helical" evidence="9">
    <location>
        <begin position="105"/>
        <end position="125"/>
    </location>
</feature>
<keyword evidence="8 9" id="KW-0472">Membrane</keyword>
<gene>
    <name evidence="10" type="ORF">Tco_0750428</name>
</gene>
<dbReference type="Pfam" id="PF03083">
    <property type="entry name" value="MtN3_slv"/>
    <property type="match status" value="2"/>
</dbReference>
<feature type="transmembrane region" description="Helical" evidence="9">
    <location>
        <begin position="131"/>
        <end position="153"/>
    </location>
</feature>
<comment type="subcellular location">
    <subcellularLocation>
        <location evidence="9">Cell membrane</location>
        <topology evidence="9">Multi-pass membrane protein</topology>
    </subcellularLocation>
    <subcellularLocation>
        <location evidence="1">Endomembrane system</location>
        <topology evidence="1">Multi-pass membrane protein</topology>
    </subcellularLocation>
</comment>
<comment type="similarity">
    <text evidence="2 9">Belongs to the SWEET sugar transporter family.</text>
</comment>
<evidence type="ECO:0000256" key="1">
    <source>
        <dbReference type="ARBA" id="ARBA00004127"/>
    </source>
</evidence>
<dbReference type="PANTHER" id="PTHR10791:SF157">
    <property type="entry name" value="BIDIRECTIONAL SUGAR TRANSPORTER SWEET"/>
    <property type="match status" value="1"/>
</dbReference>
<comment type="caution">
    <text evidence="10">The sequence shown here is derived from an EMBL/GenBank/DDBJ whole genome shotgun (WGS) entry which is preliminary data.</text>
</comment>
<reference evidence="10" key="2">
    <citation type="submission" date="2022-01" db="EMBL/GenBank/DDBJ databases">
        <authorList>
            <person name="Yamashiro T."/>
            <person name="Shiraishi A."/>
            <person name="Satake H."/>
            <person name="Nakayama K."/>
        </authorList>
    </citation>
    <scope>NUCLEOTIDE SEQUENCE</scope>
</reference>
<dbReference type="PANTHER" id="PTHR10791">
    <property type="entry name" value="RAG1-ACTIVATING PROTEIN 1"/>
    <property type="match status" value="1"/>
</dbReference>
<dbReference type="Gene3D" id="1.20.1280.290">
    <property type="match status" value="2"/>
</dbReference>
<evidence type="ECO:0000256" key="2">
    <source>
        <dbReference type="ARBA" id="ARBA00007809"/>
    </source>
</evidence>
<feature type="transmembrane region" description="Helical" evidence="9">
    <location>
        <begin position="165"/>
        <end position="187"/>
    </location>
</feature>
<dbReference type="InterPro" id="IPR047664">
    <property type="entry name" value="SWEET"/>
</dbReference>
<feature type="transmembrane region" description="Helical" evidence="9">
    <location>
        <begin position="193"/>
        <end position="214"/>
    </location>
</feature>
<evidence type="ECO:0000313" key="11">
    <source>
        <dbReference type="Proteomes" id="UP001151760"/>
    </source>
</evidence>
<accession>A0ABQ4Z3Z9</accession>
<proteinExistence type="inferred from homology"/>
<organism evidence="10 11">
    <name type="scientific">Tanacetum coccineum</name>
    <dbReference type="NCBI Taxonomy" id="301880"/>
    <lineage>
        <taxon>Eukaryota</taxon>
        <taxon>Viridiplantae</taxon>
        <taxon>Streptophyta</taxon>
        <taxon>Embryophyta</taxon>
        <taxon>Tracheophyta</taxon>
        <taxon>Spermatophyta</taxon>
        <taxon>Magnoliopsida</taxon>
        <taxon>eudicotyledons</taxon>
        <taxon>Gunneridae</taxon>
        <taxon>Pentapetalae</taxon>
        <taxon>asterids</taxon>
        <taxon>campanulids</taxon>
        <taxon>Asterales</taxon>
        <taxon>Asteraceae</taxon>
        <taxon>Asteroideae</taxon>
        <taxon>Anthemideae</taxon>
        <taxon>Anthemidinae</taxon>
        <taxon>Tanacetum</taxon>
    </lineage>
</organism>
<keyword evidence="6" id="KW-0677">Repeat</keyword>
<feature type="transmembrane region" description="Helical" evidence="9">
    <location>
        <begin position="70"/>
        <end position="93"/>
    </location>
</feature>
<evidence type="ECO:0000256" key="9">
    <source>
        <dbReference type="RuleBase" id="RU910715"/>
    </source>
</evidence>
<evidence type="ECO:0000256" key="5">
    <source>
        <dbReference type="ARBA" id="ARBA00022692"/>
    </source>
</evidence>
<keyword evidence="7 9" id="KW-1133">Transmembrane helix</keyword>
<keyword evidence="4 9" id="KW-0762">Sugar transport</keyword>
<evidence type="ECO:0000256" key="8">
    <source>
        <dbReference type="ARBA" id="ARBA00023136"/>
    </source>
</evidence>
<keyword evidence="3 9" id="KW-0813">Transport</keyword>
<protein>
    <recommendedName>
        <fullName evidence="9">Bidirectional sugar transporter SWEET</fullName>
    </recommendedName>
</protein>
<evidence type="ECO:0000256" key="4">
    <source>
        <dbReference type="ARBA" id="ARBA00022597"/>
    </source>
</evidence>
<name>A0ABQ4Z3Z9_9ASTR</name>